<dbReference type="SUPFAM" id="SSF55874">
    <property type="entry name" value="ATPase domain of HSP90 chaperone/DNA topoisomerase II/histidine kinase"/>
    <property type="match status" value="1"/>
</dbReference>
<dbReference type="InterPro" id="IPR003018">
    <property type="entry name" value="GAF"/>
</dbReference>
<dbReference type="Gene3D" id="3.30.565.10">
    <property type="entry name" value="Histidine kinase-like ATPase, C-terminal domain"/>
    <property type="match status" value="1"/>
</dbReference>
<dbReference type="CDD" id="cd00075">
    <property type="entry name" value="HATPase"/>
    <property type="match status" value="1"/>
</dbReference>
<feature type="domain" description="PAS" evidence="10">
    <location>
        <begin position="467"/>
        <end position="537"/>
    </location>
</feature>
<dbReference type="RefSeq" id="WP_088522041.1">
    <property type="nucleotide sequence ID" value="NZ_FYDG01000013.1"/>
</dbReference>
<dbReference type="InterPro" id="IPR001610">
    <property type="entry name" value="PAC"/>
</dbReference>
<evidence type="ECO:0000256" key="3">
    <source>
        <dbReference type="ARBA" id="ARBA00022553"/>
    </source>
</evidence>
<feature type="modified residue" description="4-aspartylphosphate" evidence="6">
    <location>
        <position position="885"/>
    </location>
</feature>
<dbReference type="GO" id="GO:0000155">
    <property type="term" value="F:phosphorelay sensor kinase activity"/>
    <property type="evidence" value="ECO:0007669"/>
    <property type="project" value="InterPro"/>
</dbReference>
<comment type="catalytic activity">
    <reaction evidence="1">
        <text>ATP + protein L-histidine = ADP + protein N-phospho-L-histidine.</text>
        <dbReference type="EC" id="2.7.13.3"/>
    </reaction>
</comment>
<dbReference type="SMART" id="SM00387">
    <property type="entry name" value="HATPase_c"/>
    <property type="match status" value="1"/>
</dbReference>
<dbReference type="Pfam" id="PF08447">
    <property type="entry name" value="PAS_3"/>
    <property type="match status" value="1"/>
</dbReference>
<dbReference type="InterPro" id="IPR013655">
    <property type="entry name" value="PAS_fold_3"/>
</dbReference>
<name>A0A212S6J9_RHOAC</name>
<dbReference type="CDD" id="cd00130">
    <property type="entry name" value="PAS"/>
    <property type="match status" value="2"/>
</dbReference>
<feature type="domain" description="Response regulatory" evidence="9">
    <location>
        <begin position="834"/>
        <end position="951"/>
    </location>
</feature>
<evidence type="ECO:0000256" key="1">
    <source>
        <dbReference type="ARBA" id="ARBA00000085"/>
    </source>
</evidence>
<dbReference type="InterPro" id="IPR029016">
    <property type="entry name" value="GAF-like_dom_sf"/>
</dbReference>
<dbReference type="InterPro" id="IPR004358">
    <property type="entry name" value="Sig_transdc_His_kin-like_C"/>
</dbReference>
<dbReference type="Pfam" id="PF08448">
    <property type="entry name" value="PAS_4"/>
    <property type="match status" value="2"/>
</dbReference>
<evidence type="ECO:0000256" key="6">
    <source>
        <dbReference type="PROSITE-ProRule" id="PRU00169"/>
    </source>
</evidence>
<feature type="domain" description="Histidine kinase" evidence="8">
    <location>
        <begin position="602"/>
        <end position="816"/>
    </location>
</feature>
<dbReference type="Gene3D" id="3.30.450.20">
    <property type="entry name" value="PAS domain"/>
    <property type="match status" value="3"/>
</dbReference>
<dbReference type="InterPro" id="IPR035965">
    <property type="entry name" value="PAS-like_dom_sf"/>
</dbReference>
<dbReference type="SMART" id="SM00448">
    <property type="entry name" value="REC"/>
    <property type="match status" value="1"/>
</dbReference>
<dbReference type="InterPro" id="IPR013656">
    <property type="entry name" value="PAS_4"/>
</dbReference>
<dbReference type="SMART" id="SM00388">
    <property type="entry name" value="HisKA"/>
    <property type="match status" value="1"/>
</dbReference>
<dbReference type="InterPro" id="IPR036097">
    <property type="entry name" value="HisK_dim/P_sf"/>
</dbReference>
<evidence type="ECO:0000256" key="2">
    <source>
        <dbReference type="ARBA" id="ARBA00012438"/>
    </source>
</evidence>
<dbReference type="PRINTS" id="PR00344">
    <property type="entry name" value="BCTRLSENSOR"/>
</dbReference>
<dbReference type="PROSITE" id="PS50112">
    <property type="entry name" value="PAS"/>
    <property type="match status" value="1"/>
</dbReference>
<sequence>MTLAPSNCANFAEYFQSLDWSATPLGPLRQWPQSLRTTAEIMLSSPQPAFVGWGDALTLIYNEAYLPMLGARHPRALGRAFAGVWSELWPELQPIIAETLAGKAQYFVDHPVDLAGCGPPTTRWFAFSYTPLRDETERIAGFYCAAAETTEAVLARQRRRDGETCQAFLLNLTDAIAAGSNPVAIQLGAARLLARRLKVSRVGYAEDCGDGVHFRVIRDAVNRVASIAGVYRYADFGPRILKEFAAGRTVVWPDIAADALLTDAEKAAHRRLQTAASVNVPLLVDGRLGSVLFAHHARPKDWTPCDIAMIEATAHRLSGSLANVRLEAALLRSQARLRDAAEAAGLTYTEIDFVRNEIASAGNYAQVLGFPPVEGASGNGFDWRMSQFANRVAPEDRPKWLQALQRMQTTGHSGPVEHRVVGDDGAERWIESVGKIERDELGRFSRAFLTHLDVTAQVAGRRDLDRARRQAEEILASIGDAFYALDADWRFVYCNARAEQMLGKSRSDVLGRNFFDMFPMVRGSTVHARYQSVMTDGQPVQFESVSPILKRWIAFSVYPTGGGGISVYFRDISHEKALQQELVAAKSEAEEANQAKSKFLAAASHDLRQPAQSLVLLLSVIERQVKALPKAVETARKMKQALDGLNGLLTSILDISKLEAGVVEPSLDSVDLSALLDRLKAEYAAKARSSGLDLRIRPTPLCMRSDARLLERMVRNLIENALRYTPEGGVLVGARRRGDKVRLDVIDTGIGVPPSKYDEIFREFHQLHNPGRDLQKGLGLGLAIVARTARLLGATVEVSSREGRGSRFSLLAPAAACVAPAAVATAPLEDRGGTLLIVEDNSIVRESLGAMTGHWGYQVALAASGEAAIERAARENWSFDAIVTDFALGEGADGVSAAREIARQAGRAIPTLVLTGETSAAQIAGISASGFQIAHKPIDADDLRRKLALMRSEAGTPQQEPLDRTGIVPESGQQSGSER</sequence>
<dbReference type="EC" id="2.7.13.3" evidence="2"/>
<feature type="domain" description="PAC" evidence="11">
    <location>
        <begin position="414"/>
        <end position="466"/>
    </location>
</feature>
<dbReference type="InterPro" id="IPR036890">
    <property type="entry name" value="HATPase_C_sf"/>
</dbReference>
<dbReference type="FunFam" id="3.30.565.10:FF:000049">
    <property type="entry name" value="Two-component sensor histidine kinase"/>
    <property type="match status" value="1"/>
</dbReference>
<dbReference type="AlphaFoldDB" id="A0A212S6J9"/>
<dbReference type="PANTHER" id="PTHR43047:SF9">
    <property type="entry name" value="HISTIDINE KINASE"/>
    <property type="match status" value="1"/>
</dbReference>
<proteinExistence type="predicted"/>
<evidence type="ECO:0000256" key="7">
    <source>
        <dbReference type="SAM" id="MobiDB-lite"/>
    </source>
</evidence>
<dbReference type="InterPro" id="IPR005467">
    <property type="entry name" value="His_kinase_dom"/>
</dbReference>
<dbReference type="PANTHER" id="PTHR43047">
    <property type="entry name" value="TWO-COMPONENT HISTIDINE PROTEIN KINASE"/>
    <property type="match status" value="1"/>
</dbReference>
<dbReference type="PROSITE" id="PS50110">
    <property type="entry name" value="RESPONSE_REGULATORY"/>
    <property type="match status" value="1"/>
</dbReference>
<evidence type="ECO:0000313" key="12">
    <source>
        <dbReference type="EMBL" id="SNB80760.1"/>
    </source>
</evidence>
<accession>A0A212S6J9</accession>
<keyword evidence="4" id="KW-0808">Transferase</keyword>
<dbReference type="SUPFAM" id="SSF52172">
    <property type="entry name" value="CheY-like"/>
    <property type="match status" value="1"/>
</dbReference>
<evidence type="ECO:0000256" key="5">
    <source>
        <dbReference type="ARBA" id="ARBA00022777"/>
    </source>
</evidence>
<dbReference type="EMBL" id="FYDG01000013">
    <property type="protein sequence ID" value="SNB80760.1"/>
    <property type="molecule type" value="Genomic_DNA"/>
</dbReference>
<dbReference type="Pfam" id="PF01590">
    <property type="entry name" value="GAF"/>
    <property type="match status" value="1"/>
</dbReference>
<dbReference type="InterPro" id="IPR000014">
    <property type="entry name" value="PAS"/>
</dbReference>
<gene>
    <name evidence="12" type="ORF">SAMN06265338_11394</name>
</gene>
<dbReference type="Proteomes" id="UP000198418">
    <property type="component" value="Unassembled WGS sequence"/>
</dbReference>
<dbReference type="NCBIfam" id="TIGR00229">
    <property type="entry name" value="sensory_box"/>
    <property type="match status" value="1"/>
</dbReference>
<dbReference type="CDD" id="cd00082">
    <property type="entry name" value="HisKA"/>
    <property type="match status" value="1"/>
</dbReference>
<dbReference type="SMART" id="SM00065">
    <property type="entry name" value="GAF"/>
    <property type="match status" value="1"/>
</dbReference>
<keyword evidence="5" id="KW-0418">Kinase</keyword>
<dbReference type="Gene3D" id="1.10.287.130">
    <property type="match status" value="1"/>
</dbReference>
<dbReference type="GO" id="GO:0005886">
    <property type="term" value="C:plasma membrane"/>
    <property type="evidence" value="ECO:0007669"/>
    <property type="project" value="TreeGrafter"/>
</dbReference>
<feature type="region of interest" description="Disordered" evidence="7">
    <location>
        <begin position="950"/>
        <end position="979"/>
    </location>
</feature>
<evidence type="ECO:0000256" key="4">
    <source>
        <dbReference type="ARBA" id="ARBA00022679"/>
    </source>
</evidence>
<dbReference type="Pfam" id="PF00072">
    <property type="entry name" value="Response_reg"/>
    <property type="match status" value="1"/>
</dbReference>
<dbReference type="InterPro" id="IPR003661">
    <property type="entry name" value="HisK_dim/P_dom"/>
</dbReference>
<dbReference type="GO" id="GO:0009927">
    <property type="term" value="F:histidine phosphotransfer kinase activity"/>
    <property type="evidence" value="ECO:0007669"/>
    <property type="project" value="TreeGrafter"/>
</dbReference>
<evidence type="ECO:0000259" key="8">
    <source>
        <dbReference type="PROSITE" id="PS50109"/>
    </source>
</evidence>
<dbReference type="InterPro" id="IPR000700">
    <property type="entry name" value="PAS-assoc_C"/>
</dbReference>
<dbReference type="SUPFAM" id="SSF55785">
    <property type="entry name" value="PYP-like sensor domain (PAS domain)"/>
    <property type="match status" value="3"/>
</dbReference>
<dbReference type="InterPro" id="IPR011006">
    <property type="entry name" value="CheY-like_superfamily"/>
</dbReference>
<dbReference type="PROSITE" id="PS50109">
    <property type="entry name" value="HIS_KIN"/>
    <property type="match status" value="1"/>
</dbReference>
<dbReference type="SUPFAM" id="SSF55781">
    <property type="entry name" value="GAF domain-like"/>
    <property type="match status" value="1"/>
</dbReference>
<evidence type="ECO:0000313" key="13">
    <source>
        <dbReference type="Proteomes" id="UP000198418"/>
    </source>
</evidence>
<evidence type="ECO:0000259" key="9">
    <source>
        <dbReference type="PROSITE" id="PS50110"/>
    </source>
</evidence>
<dbReference type="Pfam" id="PF02518">
    <property type="entry name" value="HATPase_c"/>
    <property type="match status" value="1"/>
</dbReference>
<keyword evidence="3 6" id="KW-0597">Phosphoprotein</keyword>
<dbReference type="Gene3D" id="3.40.50.2300">
    <property type="match status" value="1"/>
</dbReference>
<dbReference type="InterPro" id="IPR003594">
    <property type="entry name" value="HATPase_dom"/>
</dbReference>
<dbReference type="SMART" id="SM00091">
    <property type="entry name" value="PAS"/>
    <property type="match status" value="1"/>
</dbReference>
<dbReference type="PROSITE" id="PS50113">
    <property type="entry name" value="PAC"/>
    <property type="match status" value="1"/>
</dbReference>
<dbReference type="Pfam" id="PF00512">
    <property type="entry name" value="HisKA"/>
    <property type="match status" value="1"/>
</dbReference>
<dbReference type="InterPro" id="IPR001789">
    <property type="entry name" value="Sig_transdc_resp-reg_receiver"/>
</dbReference>
<evidence type="ECO:0000259" key="11">
    <source>
        <dbReference type="PROSITE" id="PS50113"/>
    </source>
</evidence>
<keyword evidence="13" id="KW-1185">Reference proteome</keyword>
<dbReference type="SMART" id="SM00086">
    <property type="entry name" value="PAC"/>
    <property type="match status" value="1"/>
</dbReference>
<dbReference type="Gene3D" id="2.10.70.100">
    <property type="match status" value="1"/>
</dbReference>
<evidence type="ECO:0000259" key="10">
    <source>
        <dbReference type="PROSITE" id="PS50112"/>
    </source>
</evidence>
<organism evidence="12 13">
    <name type="scientific">Rhodoblastus acidophilus</name>
    <name type="common">Rhodopseudomonas acidophila</name>
    <dbReference type="NCBI Taxonomy" id="1074"/>
    <lineage>
        <taxon>Bacteria</taxon>
        <taxon>Pseudomonadati</taxon>
        <taxon>Pseudomonadota</taxon>
        <taxon>Alphaproteobacteria</taxon>
        <taxon>Hyphomicrobiales</taxon>
        <taxon>Rhodoblastaceae</taxon>
        <taxon>Rhodoblastus</taxon>
    </lineage>
</organism>
<dbReference type="OrthoDB" id="9764438at2"/>
<reference evidence="13" key="1">
    <citation type="submission" date="2017-06" db="EMBL/GenBank/DDBJ databases">
        <authorList>
            <person name="Varghese N."/>
            <person name="Submissions S."/>
        </authorList>
    </citation>
    <scope>NUCLEOTIDE SEQUENCE [LARGE SCALE GENOMIC DNA]</scope>
    <source>
        <strain evidence="13">DSM 137</strain>
    </source>
</reference>
<protein>
    <recommendedName>
        <fullName evidence="2">histidine kinase</fullName>
        <ecNumber evidence="2">2.7.13.3</ecNumber>
    </recommendedName>
</protein>
<dbReference type="Gene3D" id="3.30.450.40">
    <property type="match status" value="1"/>
</dbReference>
<dbReference type="SUPFAM" id="SSF47384">
    <property type="entry name" value="Homodimeric domain of signal transducing histidine kinase"/>
    <property type="match status" value="1"/>
</dbReference>